<dbReference type="PaxDb" id="67767-A0A0J7KTQ3"/>
<dbReference type="InterPro" id="IPR000477">
    <property type="entry name" value="RT_dom"/>
</dbReference>
<evidence type="ECO:0000313" key="2">
    <source>
        <dbReference type="EMBL" id="KMQ93693.1"/>
    </source>
</evidence>
<proteinExistence type="predicted"/>
<dbReference type="EMBL" id="LBMM01003300">
    <property type="protein sequence ID" value="KMQ93693.1"/>
    <property type="molecule type" value="Genomic_DNA"/>
</dbReference>
<dbReference type="PROSITE" id="PS50878">
    <property type="entry name" value="RT_POL"/>
    <property type="match status" value="1"/>
</dbReference>
<evidence type="ECO:0000313" key="3">
    <source>
        <dbReference type="Proteomes" id="UP000036403"/>
    </source>
</evidence>
<keyword evidence="3" id="KW-1185">Reference proteome</keyword>
<accession>A0A0J7KTQ3</accession>
<dbReference type="SUPFAM" id="SSF56672">
    <property type="entry name" value="DNA/RNA polymerases"/>
    <property type="match status" value="1"/>
</dbReference>
<gene>
    <name evidence="2" type="ORF">RF55_6192</name>
</gene>
<reference evidence="2 3" key="1">
    <citation type="submission" date="2015-04" db="EMBL/GenBank/DDBJ databases">
        <title>Lasius niger genome sequencing.</title>
        <authorList>
            <person name="Konorov E.A."/>
            <person name="Nikitin M.A."/>
            <person name="Kirill M.V."/>
            <person name="Chang P."/>
        </authorList>
    </citation>
    <scope>NUCLEOTIDE SEQUENCE [LARGE SCALE GENOMIC DNA]</scope>
    <source>
        <tissue evidence="2">Whole</tissue>
    </source>
</reference>
<name>A0A0J7KTQ3_LASNI</name>
<feature type="domain" description="Reverse transcriptase" evidence="1">
    <location>
        <begin position="19"/>
        <end position="285"/>
    </location>
</feature>
<dbReference type="CDD" id="cd01650">
    <property type="entry name" value="RT_nLTR_like"/>
    <property type="match status" value="1"/>
</dbReference>
<keyword evidence="2" id="KW-0808">Transferase</keyword>
<dbReference type="STRING" id="67767.A0A0J7KTQ3"/>
<dbReference type="OrthoDB" id="7555282at2759"/>
<dbReference type="PANTHER" id="PTHR19446">
    <property type="entry name" value="REVERSE TRANSCRIPTASES"/>
    <property type="match status" value="1"/>
</dbReference>
<dbReference type="GO" id="GO:0003964">
    <property type="term" value="F:RNA-directed DNA polymerase activity"/>
    <property type="evidence" value="ECO:0007669"/>
    <property type="project" value="UniProtKB-KW"/>
</dbReference>
<dbReference type="AlphaFoldDB" id="A0A0J7KTQ3"/>
<dbReference type="Proteomes" id="UP000036403">
    <property type="component" value="Unassembled WGS sequence"/>
</dbReference>
<evidence type="ECO:0000259" key="1">
    <source>
        <dbReference type="PROSITE" id="PS50878"/>
    </source>
</evidence>
<protein>
    <submittedName>
        <fullName evidence="2">Reverse transcriptase</fullName>
    </submittedName>
</protein>
<keyword evidence="2" id="KW-0695">RNA-directed DNA polymerase</keyword>
<comment type="caution">
    <text evidence="2">The sequence shown here is derived from an EMBL/GenBank/DDBJ whole genome shotgun (WGS) entry which is preliminary data.</text>
</comment>
<organism evidence="2 3">
    <name type="scientific">Lasius niger</name>
    <name type="common">Black garden ant</name>
    <dbReference type="NCBI Taxonomy" id="67767"/>
    <lineage>
        <taxon>Eukaryota</taxon>
        <taxon>Metazoa</taxon>
        <taxon>Ecdysozoa</taxon>
        <taxon>Arthropoda</taxon>
        <taxon>Hexapoda</taxon>
        <taxon>Insecta</taxon>
        <taxon>Pterygota</taxon>
        <taxon>Neoptera</taxon>
        <taxon>Endopterygota</taxon>
        <taxon>Hymenoptera</taxon>
        <taxon>Apocrita</taxon>
        <taxon>Aculeata</taxon>
        <taxon>Formicoidea</taxon>
        <taxon>Formicidae</taxon>
        <taxon>Formicinae</taxon>
        <taxon>Lasius</taxon>
        <taxon>Lasius</taxon>
    </lineage>
</organism>
<keyword evidence="2" id="KW-0548">Nucleotidyltransferase</keyword>
<dbReference type="InterPro" id="IPR043502">
    <property type="entry name" value="DNA/RNA_pol_sf"/>
</dbReference>
<dbReference type="Pfam" id="PF00078">
    <property type="entry name" value="RVT_1"/>
    <property type="match status" value="1"/>
</dbReference>
<sequence length="288" mass="33870">MLKELPEKALRFLTIIYNAILRLNHFPVQWKVAQIILLPKPGKNLEDITSYRPISLLPVAAKVFEKLLLKRIRPELEKNNFIPDHQFGFRQQHSTIEQVHRIVRKINNDLEEKRYCSAVFLDVSQAFDKVWHLGLLYKIKKYLPHNYYLLLKSYITDRHFLVRYQEIYTTLRFIESGVPQGSVLGPFLYLLYTSDLPVRKQTTTATFADDTAIMASHVDPKIATENLQESIKQIQTWLKTWRIKVNEQKSVHVTFTLKKKICPPIMINNMQIPQHKSTKYLGMHLDSK</sequence>